<proteinExistence type="predicted"/>
<dbReference type="EMBL" id="VSRR010000769">
    <property type="protein sequence ID" value="MPC19427.1"/>
    <property type="molecule type" value="Genomic_DNA"/>
</dbReference>
<keyword evidence="2" id="KW-1185">Reference proteome</keyword>
<sequence>MPNYEISNPLVGASGIAANIHNHSECTFQIRTCANCAGQHDVFHHGYPIYRFEAEIVALRFKQGLTLKEARIETRRLGFSPQPATQFFNKTPSTTTSHVACSTSIPASLFFSSIPSCSTSTSLPFSSISVTPSTSAPISTSNPFLMLNPESSSSLSSSSYLPLPQRSCTRQTKRCLSSGTSTPNIRPPHFHTLSNISLTAIIIPLPLHLRQKNTLRQSFIPLKIFL</sequence>
<reference evidence="1 2" key="1">
    <citation type="submission" date="2019-05" db="EMBL/GenBank/DDBJ databases">
        <title>Another draft genome of Portunus trituberculatus and its Hox gene families provides insights of decapod evolution.</title>
        <authorList>
            <person name="Jeong J.-H."/>
            <person name="Song I."/>
            <person name="Kim S."/>
            <person name="Choi T."/>
            <person name="Kim D."/>
            <person name="Ryu S."/>
            <person name="Kim W."/>
        </authorList>
    </citation>
    <scope>NUCLEOTIDE SEQUENCE [LARGE SCALE GENOMIC DNA]</scope>
    <source>
        <tissue evidence="1">Muscle</tissue>
    </source>
</reference>
<gene>
    <name evidence="1" type="ORF">E2C01_012341</name>
</gene>
<protein>
    <submittedName>
        <fullName evidence="1">Uncharacterized protein</fullName>
    </submittedName>
</protein>
<dbReference type="Proteomes" id="UP000324222">
    <property type="component" value="Unassembled WGS sequence"/>
</dbReference>
<accession>A0A5B7DDY0</accession>
<comment type="caution">
    <text evidence="1">The sequence shown here is derived from an EMBL/GenBank/DDBJ whole genome shotgun (WGS) entry which is preliminary data.</text>
</comment>
<organism evidence="1 2">
    <name type="scientific">Portunus trituberculatus</name>
    <name type="common">Swimming crab</name>
    <name type="synonym">Neptunus trituberculatus</name>
    <dbReference type="NCBI Taxonomy" id="210409"/>
    <lineage>
        <taxon>Eukaryota</taxon>
        <taxon>Metazoa</taxon>
        <taxon>Ecdysozoa</taxon>
        <taxon>Arthropoda</taxon>
        <taxon>Crustacea</taxon>
        <taxon>Multicrustacea</taxon>
        <taxon>Malacostraca</taxon>
        <taxon>Eumalacostraca</taxon>
        <taxon>Eucarida</taxon>
        <taxon>Decapoda</taxon>
        <taxon>Pleocyemata</taxon>
        <taxon>Brachyura</taxon>
        <taxon>Eubrachyura</taxon>
        <taxon>Portunoidea</taxon>
        <taxon>Portunidae</taxon>
        <taxon>Portuninae</taxon>
        <taxon>Portunus</taxon>
    </lineage>
</organism>
<evidence type="ECO:0000313" key="2">
    <source>
        <dbReference type="Proteomes" id="UP000324222"/>
    </source>
</evidence>
<name>A0A5B7DDY0_PORTR</name>
<evidence type="ECO:0000313" key="1">
    <source>
        <dbReference type="EMBL" id="MPC19427.1"/>
    </source>
</evidence>
<dbReference type="AlphaFoldDB" id="A0A5B7DDY0"/>